<protein>
    <submittedName>
        <fullName evidence="2">PEP-CTERM sorting domain-containing protein</fullName>
    </submittedName>
</protein>
<dbReference type="RefSeq" id="WP_178933304.1">
    <property type="nucleotide sequence ID" value="NZ_JACBAZ010000004.1"/>
</dbReference>
<keyword evidence="3" id="KW-1185">Reference proteome</keyword>
<dbReference type="Proteomes" id="UP000557872">
    <property type="component" value="Unassembled WGS sequence"/>
</dbReference>
<organism evidence="2 3">
    <name type="scientific">Oceaniferula marina</name>
    <dbReference type="NCBI Taxonomy" id="2748318"/>
    <lineage>
        <taxon>Bacteria</taxon>
        <taxon>Pseudomonadati</taxon>
        <taxon>Verrucomicrobiota</taxon>
        <taxon>Verrucomicrobiia</taxon>
        <taxon>Verrucomicrobiales</taxon>
        <taxon>Verrucomicrobiaceae</taxon>
        <taxon>Oceaniferula</taxon>
    </lineage>
</organism>
<comment type="caution">
    <text evidence="2">The sequence shown here is derived from an EMBL/GenBank/DDBJ whole genome shotgun (WGS) entry which is preliminary data.</text>
</comment>
<feature type="chain" id="PRO_5032597505" evidence="1">
    <location>
        <begin position="21"/>
        <end position="290"/>
    </location>
</feature>
<name>A0A851GNC9_9BACT</name>
<reference evidence="2 3" key="1">
    <citation type="submission" date="2020-07" db="EMBL/GenBank/DDBJ databases">
        <title>Roseicoccus Jingziensis gen. nov., sp. nov., isolated from coastal seawater.</title>
        <authorList>
            <person name="Feng X."/>
        </authorList>
    </citation>
    <scope>NUCLEOTIDE SEQUENCE [LARGE SCALE GENOMIC DNA]</scope>
    <source>
        <strain evidence="2 3">N1E253</strain>
    </source>
</reference>
<evidence type="ECO:0000313" key="3">
    <source>
        <dbReference type="Proteomes" id="UP000557872"/>
    </source>
</evidence>
<evidence type="ECO:0000313" key="2">
    <source>
        <dbReference type="EMBL" id="NWK56537.1"/>
    </source>
</evidence>
<sequence>MKYTTFTAACSLLSLSYAGAATSFTGGALNNAGNWDNGLPTAGNDGNIAVAGDLGNLDVNTAGAVSVNHTSATLTKTGVSYTDATFENSNAGGTLAWNMSGNASIDGNRVLSFDDHTTATISGGSIVSSGVGGSRLQSLASSTVVNITGGTFTNLGFWAVDGSLSLIGGNADLGTQNVRVSGSGSITMGGNFTLTGAATTAANNQYFFTGSTITLQADWSGSMSNANWDKAAWISEIESINLVYDGTTINGANFDTYFSESNGTITAIPEPSATTLLGLSGFALILRRRK</sequence>
<keyword evidence="1" id="KW-0732">Signal</keyword>
<dbReference type="EMBL" id="JACBAZ010000004">
    <property type="protein sequence ID" value="NWK56537.1"/>
    <property type="molecule type" value="Genomic_DNA"/>
</dbReference>
<dbReference type="InterPro" id="IPR013424">
    <property type="entry name" value="Ice-binding_C"/>
</dbReference>
<dbReference type="NCBIfam" id="TIGR02595">
    <property type="entry name" value="PEP_CTERM"/>
    <property type="match status" value="1"/>
</dbReference>
<accession>A0A851GNC9</accession>
<evidence type="ECO:0000256" key="1">
    <source>
        <dbReference type="SAM" id="SignalP"/>
    </source>
</evidence>
<dbReference type="AlphaFoldDB" id="A0A851GNC9"/>
<proteinExistence type="predicted"/>
<feature type="signal peptide" evidence="1">
    <location>
        <begin position="1"/>
        <end position="20"/>
    </location>
</feature>
<gene>
    <name evidence="2" type="ORF">HW115_13025</name>
</gene>